<keyword evidence="2" id="KW-1185">Reference proteome</keyword>
<dbReference type="OrthoDB" id="2623481at2"/>
<dbReference type="Proteomes" id="UP000294545">
    <property type="component" value="Unassembled WGS sequence"/>
</dbReference>
<comment type="caution">
    <text evidence="1">The sequence shown here is derived from an EMBL/GenBank/DDBJ whole genome shotgun (WGS) entry which is preliminary data.</text>
</comment>
<reference evidence="1 2" key="1">
    <citation type="submission" date="2019-03" db="EMBL/GenBank/DDBJ databases">
        <title>Genomic Encyclopedia of Type Strains, Phase IV (KMG-IV): sequencing the most valuable type-strain genomes for metagenomic binning, comparative biology and taxonomic classification.</title>
        <authorList>
            <person name="Goeker M."/>
        </authorList>
    </citation>
    <scope>NUCLEOTIDE SEQUENCE [LARGE SCALE GENOMIC DNA]</scope>
    <source>
        <strain evidence="1 2">DSM 24176</strain>
    </source>
</reference>
<gene>
    <name evidence="1" type="ORF">EDC19_1395</name>
</gene>
<accession>A0A4R1ML34</accession>
<dbReference type="RefSeq" id="WP_132282122.1">
    <property type="nucleotide sequence ID" value="NZ_SMGQ01000012.1"/>
</dbReference>
<sequence>MKKILIVAGSMFVIVGLLYIKIMNTNISNQIINYIDENGMDNNSCIFSMNDITRFEWDRMLIYQVGSSNIEISDALNVEYKDSVDLVSGIIFVKDSNIVYQEKIPYNPEKPDKLSLYVGSIFGEDNYATFTPSNAFFKGVKSVGTENVYYQIRPVNDSNNYGSLKSRE</sequence>
<name>A0A4R1ML34_9FIRM</name>
<dbReference type="AlphaFoldDB" id="A0A4R1ML34"/>
<organism evidence="1 2">
    <name type="scientific">Natranaerovirga hydrolytica</name>
    <dbReference type="NCBI Taxonomy" id="680378"/>
    <lineage>
        <taxon>Bacteria</taxon>
        <taxon>Bacillati</taxon>
        <taxon>Bacillota</taxon>
        <taxon>Clostridia</taxon>
        <taxon>Lachnospirales</taxon>
        <taxon>Natranaerovirgaceae</taxon>
        <taxon>Natranaerovirga</taxon>
    </lineage>
</organism>
<protein>
    <submittedName>
        <fullName evidence="1">Uncharacterized protein</fullName>
    </submittedName>
</protein>
<dbReference type="EMBL" id="SMGQ01000012">
    <property type="protein sequence ID" value="TCK93205.1"/>
    <property type="molecule type" value="Genomic_DNA"/>
</dbReference>
<evidence type="ECO:0000313" key="1">
    <source>
        <dbReference type="EMBL" id="TCK93205.1"/>
    </source>
</evidence>
<proteinExistence type="predicted"/>
<evidence type="ECO:0000313" key="2">
    <source>
        <dbReference type="Proteomes" id="UP000294545"/>
    </source>
</evidence>